<evidence type="ECO:0000313" key="1">
    <source>
        <dbReference type="EMBL" id="MEV0710277.1"/>
    </source>
</evidence>
<organism evidence="1 2">
    <name type="scientific">Nocardia aurea</name>
    <dbReference type="NCBI Taxonomy" id="2144174"/>
    <lineage>
        <taxon>Bacteria</taxon>
        <taxon>Bacillati</taxon>
        <taxon>Actinomycetota</taxon>
        <taxon>Actinomycetes</taxon>
        <taxon>Mycobacteriales</taxon>
        <taxon>Nocardiaceae</taxon>
        <taxon>Nocardia</taxon>
    </lineage>
</organism>
<comment type="caution">
    <text evidence="1">The sequence shown here is derived from an EMBL/GenBank/DDBJ whole genome shotgun (WGS) entry which is preliminary data.</text>
</comment>
<sequence length="264" mass="27905">MNTTIMFYNGETGAAGTGRLSGGHWTQHDTLTSIPAGYTHAAAGRDTLIFYEKGTGRWESGTLTDGFYTRRESGDGFSDSWSHVEATADTVLFYDEKTGHAASGRLTGGVYREVRGYGDFKVGWAGIAGSADTMAFAKNVGHGDLPNYILAFGSLTDGTYSHRGEVDGVVGIELTATTDSLLLRVPSPSTDTYQIAKMIGGTIGPVHDNGTSGHWDRIGRTADSLFFYKNDGTAWISTLSGGSYANVGALPGVSSDWSIIEGGV</sequence>
<name>A0ABV3FXY3_9NOCA</name>
<dbReference type="Proteomes" id="UP001551695">
    <property type="component" value="Unassembled WGS sequence"/>
</dbReference>
<reference evidence="1 2" key="1">
    <citation type="submission" date="2024-06" db="EMBL/GenBank/DDBJ databases">
        <title>The Natural Products Discovery Center: Release of the First 8490 Sequenced Strains for Exploring Actinobacteria Biosynthetic Diversity.</title>
        <authorList>
            <person name="Kalkreuter E."/>
            <person name="Kautsar S.A."/>
            <person name="Yang D."/>
            <person name="Bader C.D."/>
            <person name="Teijaro C.N."/>
            <person name="Fluegel L."/>
            <person name="Davis C.M."/>
            <person name="Simpson J.R."/>
            <person name="Lauterbach L."/>
            <person name="Steele A.D."/>
            <person name="Gui C."/>
            <person name="Meng S."/>
            <person name="Li G."/>
            <person name="Viehrig K."/>
            <person name="Ye F."/>
            <person name="Su P."/>
            <person name="Kiefer A.F."/>
            <person name="Nichols A."/>
            <person name="Cepeda A.J."/>
            <person name="Yan W."/>
            <person name="Fan B."/>
            <person name="Jiang Y."/>
            <person name="Adhikari A."/>
            <person name="Zheng C.-J."/>
            <person name="Schuster L."/>
            <person name="Cowan T.M."/>
            <person name="Smanski M.J."/>
            <person name="Chevrette M.G."/>
            <person name="De Carvalho L.P.S."/>
            <person name="Shen B."/>
        </authorList>
    </citation>
    <scope>NUCLEOTIDE SEQUENCE [LARGE SCALE GENOMIC DNA]</scope>
    <source>
        <strain evidence="1 2">NPDC050403</strain>
    </source>
</reference>
<accession>A0ABV3FXY3</accession>
<keyword evidence="2" id="KW-1185">Reference proteome</keyword>
<gene>
    <name evidence="1" type="ORF">AB0I48_22160</name>
</gene>
<protein>
    <submittedName>
        <fullName evidence="1">Uncharacterized protein</fullName>
    </submittedName>
</protein>
<dbReference type="EMBL" id="JBFAKC010000010">
    <property type="protein sequence ID" value="MEV0710277.1"/>
    <property type="molecule type" value="Genomic_DNA"/>
</dbReference>
<proteinExistence type="predicted"/>
<dbReference type="RefSeq" id="WP_357786084.1">
    <property type="nucleotide sequence ID" value="NZ_JBFAKC010000010.1"/>
</dbReference>
<evidence type="ECO:0000313" key="2">
    <source>
        <dbReference type="Proteomes" id="UP001551695"/>
    </source>
</evidence>